<name>A0A6J5ZFX2_9ZZZZ</name>
<sequence length="357" mass="38206">MLQRVLAVSFAQVLRTVAVLLLPLAFISLIAWATAGSATGNTSDPMRAAIWLWLGAHHIPFFLTGSATGYLSYLPIGAMLLPFFALRMGFGRALSKLHGDFHNIASVRSIFAAQYALVVTLLALASRSVNVSSQWYLAPLFSFFIAYLASLTAGSRLRMSQAVSYATRVLAILFGFSFIFLAISIFMNISTFKNIAIVLEPGFFGAFLLFALNLFYLPNLAVSVLAYFTGTGFAVGDGTLVSPFIHRLGEIPALPILAVLPTSSSKWALIAVLLVIALGALVATWALASSSRSLFQAIVLIAISLIAISYLASGSLMTEAMSAVGVSIWKLTLSITLQIGLGIAALVFIPQIKLRSR</sequence>
<feature type="transmembrane region" description="Helical" evidence="1">
    <location>
        <begin position="224"/>
        <end position="245"/>
    </location>
</feature>
<dbReference type="Pfam" id="PF19877">
    <property type="entry name" value="DUF6350"/>
    <property type="match status" value="1"/>
</dbReference>
<feature type="transmembrane region" description="Helical" evidence="1">
    <location>
        <begin position="294"/>
        <end position="316"/>
    </location>
</feature>
<feature type="transmembrane region" description="Helical" evidence="1">
    <location>
        <begin position="165"/>
        <end position="189"/>
    </location>
</feature>
<keyword evidence="1" id="KW-1133">Transmembrane helix</keyword>
<gene>
    <name evidence="2" type="ORF">UFOPK3574_00789</name>
</gene>
<proteinExistence type="predicted"/>
<feature type="transmembrane region" description="Helical" evidence="1">
    <location>
        <begin position="12"/>
        <end position="34"/>
    </location>
</feature>
<evidence type="ECO:0000256" key="1">
    <source>
        <dbReference type="SAM" id="Phobius"/>
    </source>
</evidence>
<protein>
    <submittedName>
        <fullName evidence="2">Unannotated protein</fullName>
    </submittedName>
</protein>
<dbReference type="AlphaFoldDB" id="A0A6J5ZFX2"/>
<feature type="transmembrane region" description="Helical" evidence="1">
    <location>
        <begin position="328"/>
        <end position="349"/>
    </location>
</feature>
<dbReference type="EMBL" id="CAESAF010000085">
    <property type="protein sequence ID" value="CAB4339260.1"/>
    <property type="molecule type" value="Genomic_DNA"/>
</dbReference>
<feature type="transmembrane region" description="Helical" evidence="1">
    <location>
        <begin position="135"/>
        <end position="153"/>
    </location>
</feature>
<keyword evidence="1" id="KW-0812">Transmembrane</keyword>
<keyword evidence="1" id="KW-0472">Membrane</keyword>
<evidence type="ECO:0000313" key="2">
    <source>
        <dbReference type="EMBL" id="CAB4339260.1"/>
    </source>
</evidence>
<reference evidence="2" key="1">
    <citation type="submission" date="2020-05" db="EMBL/GenBank/DDBJ databases">
        <authorList>
            <person name="Chiriac C."/>
            <person name="Salcher M."/>
            <person name="Ghai R."/>
            <person name="Kavagutti S V."/>
        </authorList>
    </citation>
    <scope>NUCLEOTIDE SEQUENCE</scope>
</reference>
<feature type="transmembrane region" description="Helical" evidence="1">
    <location>
        <begin position="110"/>
        <end position="129"/>
    </location>
</feature>
<accession>A0A6J5ZFX2</accession>
<feature type="transmembrane region" description="Helical" evidence="1">
    <location>
        <begin position="195"/>
        <end position="217"/>
    </location>
</feature>
<feature type="transmembrane region" description="Helical" evidence="1">
    <location>
        <begin position="70"/>
        <end position="90"/>
    </location>
</feature>
<organism evidence="2">
    <name type="scientific">freshwater metagenome</name>
    <dbReference type="NCBI Taxonomy" id="449393"/>
    <lineage>
        <taxon>unclassified sequences</taxon>
        <taxon>metagenomes</taxon>
        <taxon>ecological metagenomes</taxon>
    </lineage>
</organism>
<dbReference type="InterPro" id="IPR045931">
    <property type="entry name" value="DUF6350"/>
</dbReference>
<feature type="transmembrane region" description="Helical" evidence="1">
    <location>
        <begin position="265"/>
        <end position="287"/>
    </location>
</feature>